<evidence type="ECO:0000313" key="1">
    <source>
        <dbReference type="EMBL" id="MCI74582.1"/>
    </source>
</evidence>
<accession>A0A392UM97</accession>
<sequence>MEKLVLANEGKEVDFGIDENGV</sequence>
<evidence type="ECO:0000313" key="2">
    <source>
        <dbReference type="Proteomes" id="UP000265520"/>
    </source>
</evidence>
<dbReference type="EMBL" id="LXQA010863773">
    <property type="protein sequence ID" value="MCI74582.1"/>
    <property type="molecule type" value="Genomic_DNA"/>
</dbReference>
<name>A0A392UM97_9FABA</name>
<reference evidence="1 2" key="1">
    <citation type="journal article" date="2018" name="Front. Plant Sci.">
        <title>Red Clover (Trifolium pratense) and Zigzag Clover (T. medium) - A Picture of Genomic Similarities and Differences.</title>
        <authorList>
            <person name="Dluhosova J."/>
            <person name="Istvanek J."/>
            <person name="Nedelnik J."/>
            <person name="Repkova J."/>
        </authorList>
    </citation>
    <scope>NUCLEOTIDE SEQUENCE [LARGE SCALE GENOMIC DNA]</scope>
    <source>
        <strain evidence="2">cv. 10/8</strain>
        <tissue evidence="1">Leaf</tissue>
    </source>
</reference>
<dbReference type="Proteomes" id="UP000265520">
    <property type="component" value="Unassembled WGS sequence"/>
</dbReference>
<comment type="caution">
    <text evidence="1">The sequence shown here is derived from an EMBL/GenBank/DDBJ whole genome shotgun (WGS) entry which is preliminary data.</text>
</comment>
<dbReference type="AlphaFoldDB" id="A0A392UM97"/>
<feature type="non-terminal residue" evidence="1">
    <location>
        <position position="22"/>
    </location>
</feature>
<protein>
    <submittedName>
        <fullName evidence="1">Uncharacterized protein</fullName>
    </submittedName>
</protein>
<keyword evidence="2" id="KW-1185">Reference proteome</keyword>
<organism evidence="1 2">
    <name type="scientific">Trifolium medium</name>
    <dbReference type="NCBI Taxonomy" id="97028"/>
    <lineage>
        <taxon>Eukaryota</taxon>
        <taxon>Viridiplantae</taxon>
        <taxon>Streptophyta</taxon>
        <taxon>Embryophyta</taxon>
        <taxon>Tracheophyta</taxon>
        <taxon>Spermatophyta</taxon>
        <taxon>Magnoliopsida</taxon>
        <taxon>eudicotyledons</taxon>
        <taxon>Gunneridae</taxon>
        <taxon>Pentapetalae</taxon>
        <taxon>rosids</taxon>
        <taxon>fabids</taxon>
        <taxon>Fabales</taxon>
        <taxon>Fabaceae</taxon>
        <taxon>Papilionoideae</taxon>
        <taxon>50 kb inversion clade</taxon>
        <taxon>NPAAA clade</taxon>
        <taxon>Hologalegina</taxon>
        <taxon>IRL clade</taxon>
        <taxon>Trifolieae</taxon>
        <taxon>Trifolium</taxon>
    </lineage>
</organism>
<proteinExistence type="predicted"/>